<dbReference type="Proteomes" id="UP000265614">
    <property type="component" value="Unassembled WGS sequence"/>
</dbReference>
<dbReference type="EMBL" id="QZEZ01000002">
    <property type="protein sequence ID" value="RJK96881.1"/>
    <property type="molecule type" value="Genomic_DNA"/>
</dbReference>
<dbReference type="AlphaFoldDB" id="A0A3A3YYN6"/>
<dbReference type="Pfam" id="PF00480">
    <property type="entry name" value="ROK"/>
    <property type="match status" value="1"/>
</dbReference>
<dbReference type="InterPro" id="IPR049874">
    <property type="entry name" value="ROK_cs"/>
</dbReference>
<keyword evidence="10" id="KW-1185">Reference proteome</keyword>
<comment type="similarity">
    <text evidence="1">Belongs to the ROK (NagC/XylR) family.</text>
</comment>
<dbReference type="InterPro" id="IPR043129">
    <property type="entry name" value="ATPase_NBD"/>
</dbReference>
<dbReference type="EC" id="2.7.1.2" evidence="2"/>
<dbReference type="PROSITE" id="PS01125">
    <property type="entry name" value="ROK"/>
    <property type="match status" value="1"/>
</dbReference>
<evidence type="ECO:0000256" key="8">
    <source>
        <dbReference type="ARBA" id="ARBA00032386"/>
    </source>
</evidence>
<evidence type="ECO:0000256" key="5">
    <source>
        <dbReference type="ARBA" id="ARBA00022741"/>
    </source>
</evidence>
<dbReference type="GO" id="GO:0005737">
    <property type="term" value="C:cytoplasm"/>
    <property type="evidence" value="ECO:0007669"/>
    <property type="project" value="InterPro"/>
</dbReference>
<accession>A0A3A3YYN6</accession>
<protein>
    <recommendedName>
        <fullName evidence="3">Glucokinase</fullName>
        <ecNumber evidence="2">2.7.1.2</ecNumber>
    </recommendedName>
    <alternativeName>
        <fullName evidence="8">Glucose kinase</fullName>
    </alternativeName>
</protein>
<keyword evidence="7" id="KW-0067">ATP-binding</keyword>
<dbReference type="GO" id="GO:0004340">
    <property type="term" value="F:glucokinase activity"/>
    <property type="evidence" value="ECO:0007669"/>
    <property type="project" value="UniProtKB-EC"/>
</dbReference>
<dbReference type="InterPro" id="IPR004654">
    <property type="entry name" value="ROK_glcA"/>
</dbReference>
<dbReference type="NCBIfam" id="TIGR00744">
    <property type="entry name" value="ROK_glcA_fam"/>
    <property type="match status" value="1"/>
</dbReference>
<dbReference type="OrthoDB" id="9810372at2"/>
<organism evidence="9 10">
    <name type="scientific">Vallicoccus soli</name>
    <dbReference type="NCBI Taxonomy" id="2339232"/>
    <lineage>
        <taxon>Bacteria</taxon>
        <taxon>Bacillati</taxon>
        <taxon>Actinomycetota</taxon>
        <taxon>Actinomycetes</taxon>
        <taxon>Motilibacterales</taxon>
        <taxon>Vallicoccaceae</taxon>
        <taxon>Vallicoccus</taxon>
    </lineage>
</organism>
<evidence type="ECO:0000256" key="4">
    <source>
        <dbReference type="ARBA" id="ARBA00022679"/>
    </source>
</evidence>
<dbReference type="SUPFAM" id="SSF53067">
    <property type="entry name" value="Actin-like ATPase domain"/>
    <property type="match status" value="1"/>
</dbReference>
<evidence type="ECO:0000256" key="2">
    <source>
        <dbReference type="ARBA" id="ARBA00012323"/>
    </source>
</evidence>
<evidence type="ECO:0000256" key="6">
    <source>
        <dbReference type="ARBA" id="ARBA00022777"/>
    </source>
</evidence>
<dbReference type="Gene3D" id="3.30.420.40">
    <property type="match status" value="2"/>
</dbReference>
<evidence type="ECO:0000313" key="9">
    <source>
        <dbReference type="EMBL" id="RJK96881.1"/>
    </source>
</evidence>
<evidence type="ECO:0000256" key="3">
    <source>
        <dbReference type="ARBA" id="ARBA00014701"/>
    </source>
</evidence>
<dbReference type="RefSeq" id="WP_119949597.1">
    <property type="nucleotide sequence ID" value="NZ_QZEZ01000002.1"/>
</dbReference>
<evidence type="ECO:0000313" key="10">
    <source>
        <dbReference type="Proteomes" id="UP000265614"/>
    </source>
</evidence>
<dbReference type="GO" id="GO:0005524">
    <property type="term" value="F:ATP binding"/>
    <property type="evidence" value="ECO:0007669"/>
    <property type="project" value="UniProtKB-KW"/>
</dbReference>
<keyword evidence="4" id="KW-0808">Transferase</keyword>
<keyword evidence="5" id="KW-0547">Nucleotide-binding</keyword>
<gene>
    <name evidence="9" type="ORF">D5H78_06405</name>
</gene>
<dbReference type="GO" id="GO:0006096">
    <property type="term" value="P:glycolytic process"/>
    <property type="evidence" value="ECO:0007669"/>
    <property type="project" value="InterPro"/>
</dbReference>
<dbReference type="InterPro" id="IPR000600">
    <property type="entry name" value="ROK"/>
</dbReference>
<name>A0A3A3YYN6_9ACTN</name>
<keyword evidence="6" id="KW-0418">Kinase</keyword>
<evidence type="ECO:0000256" key="1">
    <source>
        <dbReference type="ARBA" id="ARBA00006479"/>
    </source>
</evidence>
<dbReference type="PANTHER" id="PTHR18964">
    <property type="entry name" value="ROK (REPRESSOR, ORF, KINASE) FAMILY"/>
    <property type="match status" value="1"/>
</dbReference>
<sequence>MTAQTGPAHTIGVDVGGTKVAAGLVAPDGTIVAKTRRSTPPGDTGAGTVAAIVDTIEELRAGAQEVEVRAVGIGAAGFVDVQRTTVVFAPNLAEWPDDPLATQVEARVGLRTVVENDANAAAWGEVEHGAGRGEAYVVCITVGTGIGGGIVLGGELYRGRWGVAAEIGHLRVVPGGRPCGCGNRGCWEQYASGRALVREARTRAEEDPDLALDLLALGDGTIEGIEGRHVTAAAQKGDPVALGAFEACGTWLGQGMADLAAILDPGCFVIGGGVSEAGDALLEPARRAFRAALTAGSHRPNADVRRAVLGNDAGIVGAAALARR</sequence>
<comment type="caution">
    <text evidence="9">The sequence shown here is derived from an EMBL/GenBank/DDBJ whole genome shotgun (WGS) entry which is preliminary data.</text>
</comment>
<proteinExistence type="inferred from homology"/>
<evidence type="ECO:0000256" key="7">
    <source>
        <dbReference type="ARBA" id="ARBA00022840"/>
    </source>
</evidence>
<dbReference type="PANTHER" id="PTHR18964:SF173">
    <property type="entry name" value="GLUCOKINASE"/>
    <property type="match status" value="1"/>
</dbReference>
<reference evidence="9 10" key="1">
    <citation type="submission" date="2018-09" db="EMBL/GenBank/DDBJ databases">
        <title>YIM 75000 draft genome.</title>
        <authorList>
            <person name="Tang S."/>
            <person name="Feng Y."/>
        </authorList>
    </citation>
    <scope>NUCLEOTIDE SEQUENCE [LARGE SCALE GENOMIC DNA]</scope>
    <source>
        <strain evidence="9 10">YIM 75000</strain>
    </source>
</reference>